<feature type="domain" description="AP2/ERF" evidence="10">
    <location>
        <begin position="35"/>
        <end position="92"/>
    </location>
</feature>
<dbReference type="SMART" id="SM00380">
    <property type="entry name" value="AP2"/>
    <property type="match status" value="1"/>
</dbReference>
<comment type="similarity">
    <text evidence="8">Belongs to the AP2/ERF transcription factor family. ERF subfamily.</text>
</comment>
<reference evidence="11 12" key="1">
    <citation type="submission" date="2024-06" db="EMBL/GenBank/DDBJ databases">
        <title>A chromosome level genome sequence of Diviner's sage (Salvia divinorum).</title>
        <authorList>
            <person name="Ford S.A."/>
            <person name="Ro D.-K."/>
            <person name="Ness R.W."/>
            <person name="Phillips M.A."/>
        </authorList>
    </citation>
    <scope>NUCLEOTIDE SEQUENCE [LARGE SCALE GENOMIC DNA]</scope>
    <source>
        <strain evidence="11">SAF-2024a</strain>
        <tissue evidence="11">Leaf</tissue>
    </source>
</reference>
<comment type="subcellular location">
    <subcellularLocation>
        <location evidence="1">Nucleus</location>
    </subcellularLocation>
</comment>
<comment type="caution">
    <text evidence="11">The sequence shown here is derived from an EMBL/GenBank/DDBJ whole genome shotgun (WGS) entry which is preliminary data.</text>
</comment>
<gene>
    <name evidence="11" type="primary">CBF1</name>
    <name evidence="11" type="ORF">AAHA92_08209</name>
</gene>
<organism evidence="11 12">
    <name type="scientific">Salvia divinorum</name>
    <name type="common">Maria pastora</name>
    <name type="synonym">Diviner's sage</name>
    <dbReference type="NCBI Taxonomy" id="28513"/>
    <lineage>
        <taxon>Eukaryota</taxon>
        <taxon>Viridiplantae</taxon>
        <taxon>Streptophyta</taxon>
        <taxon>Embryophyta</taxon>
        <taxon>Tracheophyta</taxon>
        <taxon>Spermatophyta</taxon>
        <taxon>Magnoliopsida</taxon>
        <taxon>eudicotyledons</taxon>
        <taxon>Gunneridae</taxon>
        <taxon>Pentapetalae</taxon>
        <taxon>asterids</taxon>
        <taxon>lamiids</taxon>
        <taxon>Lamiales</taxon>
        <taxon>Lamiaceae</taxon>
        <taxon>Nepetoideae</taxon>
        <taxon>Mentheae</taxon>
        <taxon>Salviinae</taxon>
        <taxon>Salvia</taxon>
        <taxon>Salvia subgen. Calosphace</taxon>
    </lineage>
</organism>
<feature type="region of interest" description="Disordered" evidence="9">
    <location>
        <begin position="146"/>
        <end position="174"/>
    </location>
</feature>
<accession>A0ABD1HMW8</accession>
<dbReference type="CDD" id="cd00018">
    <property type="entry name" value="AP2"/>
    <property type="match status" value="1"/>
</dbReference>
<evidence type="ECO:0000256" key="4">
    <source>
        <dbReference type="ARBA" id="ARBA00023125"/>
    </source>
</evidence>
<keyword evidence="12" id="KW-1185">Reference proteome</keyword>
<name>A0ABD1HMW8_SALDI</name>
<dbReference type="EMBL" id="JBEAFC010000004">
    <property type="protein sequence ID" value="KAL1557657.1"/>
    <property type="molecule type" value="Genomic_DNA"/>
</dbReference>
<keyword evidence="6" id="KW-0804">Transcription</keyword>
<sequence>MDLARRKHSPPPEKPTPAGKKRAGRKVVKETRHPIYRGVRWKNGGKWVCEVREPNKKSRIWLGTFPSPETAAVAHDVASLALRGPHAPLNFPAAAAGLPRPRSASHQDIQRAASEAARDFNPIWTSPSARVENKVVLLIKSPDDNSLGEKDDSVDCGQTESPEDCWSGGQSATSDGADGFVDEEAVFNMPALLDSMAEGMLLTPLAMKKGFNWSEYDEVDDQGMELSLWVD</sequence>
<evidence type="ECO:0000256" key="9">
    <source>
        <dbReference type="SAM" id="MobiDB-lite"/>
    </source>
</evidence>
<evidence type="ECO:0000256" key="6">
    <source>
        <dbReference type="ARBA" id="ARBA00023163"/>
    </source>
</evidence>
<dbReference type="GO" id="GO:0005634">
    <property type="term" value="C:nucleus"/>
    <property type="evidence" value="ECO:0007669"/>
    <property type="project" value="UniProtKB-SubCell"/>
</dbReference>
<evidence type="ECO:0000259" key="10">
    <source>
        <dbReference type="PROSITE" id="PS51032"/>
    </source>
</evidence>
<evidence type="ECO:0000256" key="3">
    <source>
        <dbReference type="ARBA" id="ARBA00023015"/>
    </source>
</evidence>
<keyword evidence="2" id="KW-0611">Plant defense</keyword>
<dbReference type="Pfam" id="PF00847">
    <property type="entry name" value="AP2"/>
    <property type="match status" value="1"/>
</dbReference>
<dbReference type="GO" id="GO:0003677">
    <property type="term" value="F:DNA binding"/>
    <property type="evidence" value="ECO:0007669"/>
    <property type="project" value="UniProtKB-KW"/>
</dbReference>
<dbReference type="InterPro" id="IPR001471">
    <property type="entry name" value="AP2/ERF_dom"/>
</dbReference>
<dbReference type="Gene3D" id="3.30.730.10">
    <property type="entry name" value="AP2/ERF domain"/>
    <property type="match status" value="1"/>
</dbReference>
<dbReference type="PRINTS" id="PR00367">
    <property type="entry name" value="ETHRSPELEMNT"/>
</dbReference>
<dbReference type="InterPro" id="IPR036955">
    <property type="entry name" value="AP2/ERF_dom_sf"/>
</dbReference>
<dbReference type="InterPro" id="IPR045277">
    <property type="entry name" value="DRE1A-I"/>
</dbReference>
<dbReference type="PANTHER" id="PTHR31839:SF42">
    <property type="entry name" value="DEHYDRATION-RESPONSIVE ELEMENT-BINDING PROTEIN 1F"/>
    <property type="match status" value="1"/>
</dbReference>
<keyword evidence="3" id="KW-0805">Transcription regulation</keyword>
<dbReference type="AlphaFoldDB" id="A0ABD1HMW8"/>
<dbReference type="SUPFAM" id="SSF54171">
    <property type="entry name" value="DNA-binding domain"/>
    <property type="match status" value="1"/>
</dbReference>
<dbReference type="PROSITE" id="PS51032">
    <property type="entry name" value="AP2_ERF"/>
    <property type="match status" value="1"/>
</dbReference>
<feature type="region of interest" description="Disordered" evidence="9">
    <location>
        <begin position="1"/>
        <end position="31"/>
    </location>
</feature>
<dbReference type="Proteomes" id="UP001567538">
    <property type="component" value="Unassembled WGS sequence"/>
</dbReference>
<keyword evidence="7" id="KW-0539">Nucleus</keyword>
<dbReference type="GO" id="GO:0006952">
    <property type="term" value="P:defense response"/>
    <property type="evidence" value="ECO:0007669"/>
    <property type="project" value="UniProtKB-KW"/>
</dbReference>
<dbReference type="InterPro" id="IPR016177">
    <property type="entry name" value="DNA-bd_dom_sf"/>
</dbReference>
<proteinExistence type="inferred from homology"/>
<evidence type="ECO:0000256" key="5">
    <source>
        <dbReference type="ARBA" id="ARBA00023159"/>
    </source>
</evidence>
<evidence type="ECO:0000256" key="2">
    <source>
        <dbReference type="ARBA" id="ARBA00022821"/>
    </source>
</evidence>
<evidence type="ECO:0000256" key="7">
    <source>
        <dbReference type="ARBA" id="ARBA00023242"/>
    </source>
</evidence>
<evidence type="ECO:0000313" key="12">
    <source>
        <dbReference type="Proteomes" id="UP001567538"/>
    </source>
</evidence>
<keyword evidence="5" id="KW-0010">Activator</keyword>
<evidence type="ECO:0000256" key="8">
    <source>
        <dbReference type="ARBA" id="ARBA00024343"/>
    </source>
</evidence>
<dbReference type="FunFam" id="3.30.730.10:FF:000001">
    <property type="entry name" value="Ethylene-responsive transcription factor 2"/>
    <property type="match status" value="1"/>
</dbReference>
<dbReference type="PANTHER" id="PTHR31839">
    <property type="entry name" value="DEHYDRATION-RESPONSIVE ELEMENT-BINDING PROTEIN 1D"/>
    <property type="match status" value="1"/>
</dbReference>
<keyword evidence="4" id="KW-0238">DNA-binding</keyword>
<evidence type="ECO:0000256" key="1">
    <source>
        <dbReference type="ARBA" id="ARBA00004123"/>
    </source>
</evidence>
<protein>
    <submittedName>
        <fullName evidence="11">Basic helix-loop-helix protein</fullName>
    </submittedName>
</protein>
<evidence type="ECO:0000313" key="11">
    <source>
        <dbReference type="EMBL" id="KAL1557657.1"/>
    </source>
</evidence>